<dbReference type="AlphaFoldDB" id="W7X9A1"/>
<dbReference type="GeneID" id="24439852"/>
<reference evidence="3" key="1">
    <citation type="journal article" date="2006" name="PLoS Biol.">
        <title>Macronuclear genome sequence of the ciliate Tetrahymena thermophila, a model eukaryote.</title>
        <authorList>
            <person name="Eisen J.A."/>
            <person name="Coyne R.S."/>
            <person name="Wu M."/>
            <person name="Wu D."/>
            <person name="Thiagarajan M."/>
            <person name="Wortman J.R."/>
            <person name="Badger J.H."/>
            <person name="Ren Q."/>
            <person name="Amedeo P."/>
            <person name="Jones K.M."/>
            <person name="Tallon L.J."/>
            <person name="Delcher A.L."/>
            <person name="Salzberg S.L."/>
            <person name="Silva J.C."/>
            <person name="Haas B.J."/>
            <person name="Majoros W.H."/>
            <person name="Farzad M."/>
            <person name="Carlton J.M."/>
            <person name="Smith R.K. Jr."/>
            <person name="Garg J."/>
            <person name="Pearlman R.E."/>
            <person name="Karrer K.M."/>
            <person name="Sun L."/>
            <person name="Manning G."/>
            <person name="Elde N.C."/>
            <person name="Turkewitz A.P."/>
            <person name="Asai D.J."/>
            <person name="Wilkes D.E."/>
            <person name="Wang Y."/>
            <person name="Cai H."/>
            <person name="Collins K."/>
            <person name="Stewart B.A."/>
            <person name="Lee S.R."/>
            <person name="Wilamowska K."/>
            <person name="Weinberg Z."/>
            <person name="Ruzzo W.L."/>
            <person name="Wloga D."/>
            <person name="Gaertig J."/>
            <person name="Frankel J."/>
            <person name="Tsao C.-C."/>
            <person name="Gorovsky M.A."/>
            <person name="Keeling P.J."/>
            <person name="Waller R.F."/>
            <person name="Patron N.J."/>
            <person name="Cherry J.M."/>
            <person name="Stover N.A."/>
            <person name="Krieger C.J."/>
            <person name="del Toro C."/>
            <person name="Ryder H.F."/>
            <person name="Williamson S.C."/>
            <person name="Barbeau R.A."/>
            <person name="Hamilton E.P."/>
            <person name="Orias E."/>
        </authorList>
    </citation>
    <scope>NUCLEOTIDE SEQUENCE [LARGE SCALE GENOMIC DNA]</scope>
    <source>
        <strain evidence="3">SB210</strain>
    </source>
</reference>
<dbReference type="InParanoid" id="W7X9A1"/>
<proteinExistence type="predicted"/>
<gene>
    <name evidence="2" type="ORF">TTHERM_000621199</name>
</gene>
<dbReference type="EMBL" id="GG662661">
    <property type="protein sequence ID" value="EWS73927.1"/>
    <property type="molecule type" value="Genomic_DNA"/>
</dbReference>
<dbReference type="KEGG" id="tet:TTHERM_000621199"/>
<evidence type="ECO:0000313" key="3">
    <source>
        <dbReference type="Proteomes" id="UP000009168"/>
    </source>
</evidence>
<evidence type="ECO:0000313" key="2">
    <source>
        <dbReference type="EMBL" id="EWS73927.1"/>
    </source>
</evidence>
<keyword evidence="1" id="KW-1133">Transmembrane helix</keyword>
<keyword evidence="3" id="KW-1185">Reference proteome</keyword>
<accession>W7X9A1</accession>
<sequence>MKFAFSISVYFYNFMCSILQCAFILSCFFYSDNVRGLWVPLSREVMWVIQLFQAFSLILPYSYQLSFAVDERQTQLYQESYCFQEFIKTLNMLFEESVEEILSSKQHFIGSQTESKYSMHFVYISINNVMSYQKKFPFQIFFSVSINFKQNSRG</sequence>
<keyword evidence="1" id="KW-0472">Membrane</keyword>
<keyword evidence="1 2" id="KW-0812">Transmembrane</keyword>
<dbReference type="RefSeq" id="XP_012653549.1">
    <property type="nucleotide sequence ID" value="XM_012798095.1"/>
</dbReference>
<protein>
    <submittedName>
        <fullName evidence="2">Transmembrane protein, putative</fullName>
    </submittedName>
</protein>
<feature type="transmembrane region" description="Helical" evidence="1">
    <location>
        <begin position="9"/>
        <end position="31"/>
    </location>
</feature>
<dbReference type="PROSITE" id="PS51257">
    <property type="entry name" value="PROKAR_LIPOPROTEIN"/>
    <property type="match status" value="1"/>
</dbReference>
<evidence type="ECO:0000256" key="1">
    <source>
        <dbReference type="SAM" id="Phobius"/>
    </source>
</evidence>
<dbReference type="Proteomes" id="UP000009168">
    <property type="component" value="Unassembled WGS sequence"/>
</dbReference>
<name>W7X9A1_TETTS</name>
<feature type="transmembrane region" description="Helical" evidence="1">
    <location>
        <begin position="46"/>
        <end position="63"/>
    </location>
</feature>
<organism evidence="2 3">
    <name type="scientific">Tetrahymena thermophila (strain SB210)</name>
    <dbReference type="NCBI Taxonomy" id="312017"/>
    <lineage>
        <taxon>Eukaryota</taxon>
        <taxon>Sar</taxon>
        <taxon>Alveolata</taxon>
        <taxon>Ciliophora</taxon>
        <taxon>Intramacronucleata</taxon>
        <taxon>Oligohymenophorea</taxon>
        <taxon>Hymenostomatida</taxon>
        <taxon>Tetrahymenina</taxon>
        <taxon>Tetrahymenidae</taxon>
        <taxon>Tetrahymena</taxon>
    </lineage>
</organism>